<evidence type="ECO:0000313" key="1">
    <source>
        <dbReference type="EMBL" id="CAA9275866.1"/>
    </source>
</evidence>
<gene>
    <name evidence="1" type="ORF">AVDCRST_MAG26-3059</name>
</gene>
<evidence type="ECO:0008006" key="2">
    <source>
        <dbReference type="Google" id="ProtNLM"/>
    </source>
</evidence>
<organism evidence="1">
    <name type="scientific">uncultured Chloroflexia bacterium</name>
    <dbReference type="NCBI Taxonomy" id="1672391"/>
    <lineage>
        <taxon>Bacteria</taxon>
        <taxon>Bacillati</taxon>
        <taxon>Chloroflexota</taxon>
        <taxon>Chloroflexia</taxon>
        <taxon>environmental samples</taxon>
    </lineage>
</organism>
<dbReference type="AlphaFoldDB" id="A0A6J4JBZ9"/>
<sequence length="248" mass="28660">MSTMAAPASSLSYTSQVFAPVDRDHQVERVGGGFETEVYRTDDHRYVIKLKTHGDHDLQTALTRTRSMRSIAEAFARCLGPKHSIVSDYVLSEDDNGEVYILAVQPFIRQATPLEQVNYGALGVEARNRVAEQLHKILRRSLAFYRETGYMPDLYGLSSSSREDRARQSTLWMLPWHLWTFFARRNILRSCNLLLTAAPEHRVILVDYDLVPWPSLLRRIYFAIRALMCWRDHLLVVRMHRHGRTSGQ</sequence>
<dbReference type="EMBL" id="CADCTK010000712">
    <property type="protein sequence ID" value="CAA9275866.1"/>
    <property type="molecule type" value="Genomic_DNA"/>
</dbReference>
<protein>
    <recommendedName>
        <fullName evidence="2">Aminoglycoside phosphotransferase domain-containing protein</fullName>
    </recommendedName>
</protein>
<reference evidence="1" key="1">
    <citation type="submission" date="2020-02" db="EMBL/GenBank/DDBJ databases">
        <authorList>
            <person name="Meier V. D."/>
        </authorList>
    </citation>
    <scope>NUCLEOTIDE SEQUENCE</scope>
    <source>
        <strain evidence="1">AVDCRST_MAG26</strain>
    </source>
</reference>
<name>A0A6J4JBZ9_9CHLR</name>
<proteinExistence type="predicted"/>
<accession>A0A6J4JBZ9</accession>